<dbReference type="OrthoDB" id="3258294at2759"/>
<feature type="transmembrane region" description="Helical" evidence="2">
    <location>
        <begin position="97"/>
        <end position="117"/>
    </location>
</feature>
<evidence type="ECO:0000313" key="5">
    <source>
        <dbReference type="Proteomes" id="UP000001194"/>
    </source>
</evidence>
<dbReference type="Proteomes" id="UP000001194">
    <property type="component" value="Unassembled WGS sequence"/>
</dbReference>
<organism evidence="5">
    <name type="scientific">Laccaria bicolor (strain S238N-H82 / ATCC MYA-4686)</name>
    <name type="common">Bicoloured deceiver</name>
    <name type="synonym">Laccaria laccata var. bicolor</name>
    <dbReference type="NCBI Taxonomy" id="486041"/>
    <lineage>
        <taxon>Eukaryota</taxon>
        <taxon>Fungi</taxon>
        <taxon>Dikarya</taxon>
        <taxon>Basidiomycota</taxon>
        <taxon>Agaricomycotina</taxon>
        <taxon>Agaricomycetes</taxon>
        <taxon>Agaricomycetidae</taxon>
        <taxon>Agaricales</taxon>
        <taxon>Agaricineae</taxon>
        <taxon>Hydnangiaceae</taxon>
        <taxon>Laccaria</taxon>
    </lineage>
</organism>
<dbReference type="InterPro" id="IPR045340">
    <property type="entry name" value="DUF6533"/>
</dbReference>
<feature type="transmembrane region" description="Helical" evidence="2">
    <location>
        <begin position="213"/>
        <end position="236"/>
    </location>
</feature>
<proteinExistence type="predicted"/>
<sequence length="371" mass="42068">MDEVSTFINLYSLNIIPLRVVLASLTWVLHDYLVTLYDEMKLVWPQRWSFGKIMFLWIRYYTVALLIFDTLQIHLFARPGVVNDDLCVAMDPITRLAGAISLWSIEIVMQVRIYALYRCSKKIALFNGILFLGSIGSFLWIMVHNFLRRRALIAGAMHLPLPGCPSINGGIQWAQWVPATVFEGVLLCFALYKTYKTCSDHIRFQKRVTLSDVLLHDNILYFFAVTSLLIFNNLMVVGATRIPWFGFGPFHAALGIITTRMLLHLIEYANSTQIFGDSSGHIKTEIFDAIFAVRSAEDSDLETTNLMSAVFDTDLERQTSGLTSPEHQSMSEVSRRTAGPSTISHLSSVASSESSSIIPRWYRIYWRGEGS</sequence>
<dbReference type="GeneID" id="6076195"/>
<evidence type="ECO:0000259" key="3">
    <source>
        <dbReference type="Pfam" id="PF20151"/>
    </source>
</evidence>
<keyword evidence="2" id="KW-0812">Transmembrane</keyword>
<protein>
    <submittedName>
        <fullName evidence="4">Predicted protein</fullName>
    </submittedName>
</protein>
<dbReference type="InParanoid" id="B0D9I6"/>
<feature type="region of interest" description="Disordered" evidence="1">
    <location>
        <begin position="320"/>
        <end position="340"/>
    </location>
</feature>
<dbReference type="EMBL" id="DS547101">
    <property type="protein sequence ID" value="EDR08587.1"/>
    <property type="molecule type" value="Genomic_DNA"/>
</dbReference>
<keyword evidence="2" id="KW-0472">Membrane</keyword>
<reference evidence="4 5" key="1">
    <citation type="journal article" date="2008" name="Nature">
        <title>The genome of Laccaria bicolor provides insights into mycorrhizal symbiosis.</title>
        <authorList>
            <person name="Martin F."/>
            <person name="Aerts A."/>
            <person name="Ahren D."/>
            <person name="Brun A."/>
            <person name="Danchin E.G.J."/>
            <person name="Duchaussoy F."/>
            <person name="Gibon J."/>
            <person name="Kohler A."/>
            <person name="Lindquist E."/>
            <person name="Pereda V."/>
            <person name="Salamov A."/>
            <person name="Shapiro H.J."/>
            <person name="Wuyts J."/>
            <person name="Blaudez D."/>
            <person name="Buee M."/>
            <person name="Brokstein P."/>
            <person name="Canbaeck B."/>
            <person name="Cohen D."/>
            <person name="Courty P.E."/>
            <person name="Coutinho P.M."/>
            <person name="Delaruelle C."/>
            <person name="Detter J.C."/>
            <person name="Deveau A."/>
            <person name="DiFazio S."/>
            <person name="Duplessis S."/>
            <person name="Fraissinet-Tachet L."/>
            <person name="Lucic E."/>
            <person name="Frey-Klett P."/>
            <person name="Fourrey C."/>
            <person name="Feussner I."/>
            <person name="Gay G."/>
            <person name="Grimwood J."/>
            <person name="Hoegger P.J."/>
            <person name="Jain P."/>
            <person name="Kilaru S."/>
            <person name="Labbe J."/>
            <person name="Lin Y.C."/>
            <person name="Legue V."/>
            <person name="Le Tacon F."/>
            <person name="Marmeisse R."/>
            <person name="Melayah D."/>
            <person name="Montanini B."/>
            <person name="Muratet M."/>
            <person name="Nehls U."/>
            <person name="Niculita-Hirzel H."/>
            <person name="Oudot-Le Secq M.P."/>
            <person name="Peter M."/>
            <person name="Quesneville H."/>
            <person name="Rajashekar B."/>
            <person name="Reich M."/>
            <person name="Rouhier N."/>
            <person name="Schmutz J."/>
            <person name="Yin T."/>
            <person name="Chalot M."/>
            <person name="Henrissat B."/>
            <person name="Kuees U."/>
            <person name="Lucas S."/>
            <person name="Van de Peer Y."/>
            <person name="Podila G.K."/>
            <person name="Polle A."/>
            <person name="Pukkila P.J."/>
            <person name="Richardson P.M."/>
            <person name="Rouze P."/>
            <person name="Sanders I.R."/>
            <person name="Stajich J.E."/>
            <person name="Tunlid A."/>
            <person name="Tuskan G."/>
            <person name="Grigoriev I.V."/>
        </authorList>
    </citation>
    <scope>NUCLEOTIDE SEQUENCE [LARGE SCALE GENOMIC DNA]</scope>
    <source>
        <strain evidence="5">S238N-H82 / ATCC MYA-4686</strain>
    </source>
</reference>
<feature type="domain" description="DUF6533" evidence="3">
    <location>
        <begin position="21"/>
        <end position="63"/>
    </location>
</feature>
<name>B0D9I6_LACBS</name>
<dbReference type="AlphaFoldDB" id="B0D9I6"/>
<feature type="transmembrane region" description="Helical" evidence="2">
    <location>
        <begin position="58"/>
        <end position="77"/>
    </location>
</feature>
<dbReference type="Pfam" id="PF20151">
    <property type="entry name" value="DUF6533"/>
    <property type="match status" value="1"/>
</dbReference>
<dbReference type="KEGG" id="lbc:LACBIDRAFT_296897"/>
<accession>B0D9I6</accession>
<feature type="transmembrane region" description="Helical" evidence="2">
    <location>
        <begin position="16"/>
        <end position="37"/>
    </location>
</feature>
<evidence type="ECO:0000256" key="1">
    <source>
        <dbReference type="SAM" id="MobiDB-lite"/>
    </source>
</evidence>
<keyword evidence="5" id="KW-1185">Reference proteome</keyword>
<keyword evidence="2" id="KW-1133">Transmembrane helix</keyword>
<feature type="transmembrane region" description="Helical" evidence="2">
    <location>
        <begin position="242"/>
        <end position="263"/>
    </location>
</feature>
<evidence type="ECO:0000313" key="4">
    <source>
        <dbReference type="EMBL" id="EDR08587.1"/>
    </source>
</evidence>
<feature type="transmembrane region" description="Helical" evidence="2">
    <location>
        <begin position="124"/>
        <end position="143"/>
    </location>
</feature>
<evidence type="ECO:0000256" key="2">
    <source>
        <dbReference type="SAM" id="Phobius"/>
    </source>
</evidence>
<feature type="compositionally biased region" description="Polar residues" evidence="1">
    <location>
        <begin position="320"/>
        <end position="332"/>
    </location>
</feature>
<dbReference type="HOGENOM" id="CLU_035509_6_1_1"/>
<dbReference type="RefSeq" id="XP_001880812.1">
    <property type="nucleotide sequence ID" value="XM_001880777.1"/>
</dbReference>
<gene>
    <name evidence="4" type="ORF">LACBIDRAFT_296897</name>
</gene>
<feature type="transmembrane region" description="Helical" evidence="2">
    <location>
        <begin position="173"/>
        <end position="192"/>
    </location>
</feature>